<proteinExistence type="inferred from homology"/>
<dbReference type="NCBIfam" id="TIGR01755">
    <property type="entry name" value="flav_wrbA"/>
    <property type="match status" value="1"/>
</dbReference>
<dbReference type="InterPro" id="IPR010089">
    <property type="entry name" value="Flavoprotein_WrbA-like"/>
</dbReference>
<dbReference type="EMBL" id="VNKQ01000005">
    <property type="protein sequence ID" value="KAG0650606.1"/>
    <property type="molecule type" value="Genomic_DNA"/>
</dbReference>
<name>A0A9P6VLS3_9HELO</name>
<evidence type="ECO:0000313" key="4">
    <source>
        <dbReference type="Proteomes" id="UP000785200"/>
    </source>
</evidence>
<dbReference type="PANTHER" id="PTHR30546:SF23">
    <property type="entry name" value="FLAVOPROTEIN-LIKE PROTEIN YCP4-RELATED"/>
    <property type="match status" value="1"/>
</dbReference>
<dbReference type="GO" id="GO:0016020">
    <property type="term" value="C:membrane"/>
    <property type="evidence" value="ECO:0007669"/>
    <property type="project" value="TreeGrafter"/>
</dbReference>
<dbReference type="FunFam" id="3.40.50.360:FF:000001">
    <property type="entry name" value="NAD(P)H dehydrogenase (Quinone) FQR1-like"/>
    <property type="match status" value="1"/>
</dbReference>
<protein>
    <submittedName>
        <fullName evidence="3">Allergen Alt a VII</fullName>
    </submittedName>
</protein>
<dbReference type="Gene3D" id="3.40.50.360">
    <property type="match status" value="1"/>
</dbReference>
<gene>
    <name evidence="3" type="ORF">D0Z07_2434</name>
</gene>
<evidence type="ECO:0000313" key="3">
    <source>
        <dbReference type="EMBL" id="KAG0650606.1"/>
    </source>
</evidence>
<dbReference type="AlphaFoldDB" id="A0A9P6VLS3"/>
<evidence type="ECO:0000256" key="1">
    <source>
        <dbReference type="ARBA" id="ARBA00006961"/>
    </source>
</evidence>
<dbReference type="PANTHER" id="PTHR30546">
    <property type="entry name" value="FLAVODOXIN-RELATED PROTEIN WRBA-RELATED"/>
    <property type="match status" value="1"/>
</dbReference>
<evidence type="ECO:0000259" key="2">
    <source>
        <dbReference type="PROSITE" id="PS50902"/>
    </source>
</evidence>
<dbReference type="GO" id="GO:0010181">
    <property type="term" value="F:FMN binding"/>
    <property type="evidence" value="ECO:0007669"/>
    <property type="project" value="InterPro"/>
</dbReference>
<keyword evidence="4" id="KW-1185">Reference proteome</keyword>
<dbReference type="PROSITE" id="PS50902">
    <property type="entry name" value="FLAVODOXIN_LIKE"/>
    <property type="match status" value="1"/>
</dbReference>
<feature type="domain" description="Flavodoxin-like" evidence="2">
    <location>
        <begin position="5"/>
        <end position="194"/>
    </location>
</feature>
<dbReference type="OrthoDB" id="504689at2759"/>
<dbReference type="Pfam" id="PF03358">
    <property type="entry name" value="FMN_red"/>
    <property type="match status" value="1"/>
</dbReference>
<accession>A0A9P6VLS3</accession>
<comment type="caution">
    <text evidence="3">The sequence shown here is derived from an EMBL/GenBank/DDBJ whole genome shotgun (WGS) entry which is preliminary data.</text>
</comment>
<dbReference type="InterPro" id="IPR029039">
    <property type="entry name" value="Flavoprotein-like_sf"/>
</dbReference>
<dbReference type="NCBIfam" id="NF002999">
    <property type="entry name" value="PRK03767.1"/>
    <property type="match status" value="1"/>
</dbReference>
<dbReference type="InterPro" id="IPR008254">
    <property type="entry name" value="Flavodoxin/NO_synth"/>
</dbReference>
<dbReference type="InterPro" id="IPR005025">
    <property type="entry name" value="FMN_Rdtase-like_dom"/>
</dbReference>
<dbReference type="GO" id="GO:0003955">
    <property type="term" value="F:NAD(P)H dehydrogenase (quinone) activity"/>
    <property type="evidence" value="ECO:0007669"/>
    <property type="project" value="InterPro"/>
</dbReference>
<organism evidence="3 4">
    <name type="scientific">Hyphodiscus hymeniophilus</name>
    <dbReference type="NCBI Taxonomy" id="353542"/>
    <lineage>
        <taxon>Eukaryota</taxon>
        <taxon>Fungi</taxon>
        <taxon>Dikarya</taxon>
        <taxon>Ascomycota</taxon>
        <taxon>Pezizomycotina</taxon>
        <taxon>Leotiomycetes</taxon>
        <taxon>Helotiales</taxon>
        <taxon>Hyphodiscaceae</taxon>
        <taxon>Hyphodiscus</taxon>
    </lineage>
</organism>
<dbReference type="Proteomes" id="UP000785200">
    <property type="component" value="Unassembled WGS sequence"/>
</dbReference>
<dbReference type="SUPFAM" id="SSF52218">
    <property type="entry name" value="Flavoproteins"/>
    <property type="match status" value="1"/>
</dbReference>
<sequence>MAPKVAIVYYSMYGHIKALALAEQAGLKKAGIEADIFQVPETLPQEVLTKMHAPPKPTDIPTIDPATLEKYDAFLFGIPTRYGNFPAQWKAFWDSTGGQWQTGAYWGKFAGVFVSTGTQGGGQESTVISSLSTLTHHGIIFVPLGYKTSFGQLANLSEVHGGSPWGAGTFAGGDGSRQPTALEIEVATIQGESFGQTISKLNF</sequence>
<reference evidence="3" key="1">
    <citation type="submission" date="2019-07" db="EMBL/GenBank/DDBJ databases">
        <title>Hyphodiscus hymeniophilus genome sequencing and assembly.</title>
        <authorList>
            <person name="Kramer G."/>
            <person name="Nodwell J."/>
        </authorList>
    </citation>
    <scope>NUCLEOTIDE SEQUENCE</scope>
    <source>
        <strain evidence="3">ATCC 34498</strain>
    </source>
</reference>
<comment type="similarity">
    <text evidence="1">Belongs to the WrbA family.</text>
</comment>